<accession>A0A841C238</accession>
<evidence type="ECO:0000313" key="4">
    <source>
        <dbReference type="Proteomes" id="UP000562464"/>
    </source>
</evidence>
<dbReference type="EMBL" id="JACHHV010000012">
    <property type="protein sequence ID" value="MBB5887996.1"/>
    <property type="molecule type" value="Genomic_DNA"/>
</dbReference>
<dbReference type="Gene3D" id="2.160.10.10">
    <property type="entry name" value="Hexapeptide repeat proteins"/>
    <property type="match status" value="1"/>
</dbReference>
<keyword evidence="2" id="KW-0677">Repeat</keyword>
<keyword evidence="1 3" id="KW-0808">Transferase</keyword>
<protein>
    <submittedName>
        <fullName evidence="3">Acetyltransferase-like isoleucine patch superfamily enzyme</fullName>
    </submittedName>
</protein>
<evidence type="ECO:0000256" key="1">
    <source>
        <dbReference type="ARBA" id="ARBA00022679"/>
    </source>
</evidence>
<dbReference type="RefSeq" id="WP_183539641.1">
    <property type="nucleotide sequence ID" value="NZ_JACHHV010000012.1"/>
</dbReference>
<organism evidence="3 4">
    <name type="scientific">Lactovum miscens</name>
    <dbReference type="NCBI Taxonomy" id="190387"/>
    <lineage>
        <taxon>Bacteria</taxon>
        <taxon>Bacillati</taxon>
        <taxon>Bacillota</taxon>
        <taxon>Bacilli</taxon>
        <taxon>Lactobacillales</taxon>
        <taxon>Streptococcaceae</taxon>
        <taxon>Lactovum</taxon>
    </lineage>
</organism>
<dbReference type="CDD" id="cd03349">
    <property type="entry name" value="LbH_XAT"/>
    <property type="match status" value="1"/>
</dbReference>
<dbReference type="InterPro" id="IPR011004">
    <property type="entry name" value="Trimer_LpxA-like_sf"/>
</dbReference>
<dbReference type="PANTHER" id="PTHR43300">
    <property type="entry name" value="ACETYLTRANSFERASE"/>
    <property type="match status" value="1"/>
</dbReference>
<dbReference type="SUPFAM" id="SSF51161">
    <property type="entry name" value="Trimeric LpxA-like enzymes"/>
    <property type="match status" value="1"/>
</dbReference>
<dbReference type="GO" id="GO:0016740">
    <property type="term" value="F:transferase activity"/>
    <property type="evidence" value="ECO:0007669"/>
    <property type="project" value="UniProtKB-KW"/>
</dbReference>
<dbReference type="PANTHER" id="PTHR43300:SF11">
    <property type="entry name" value="ACETYLTRANSFERASE RV3034C-RELATED"/>
    <property type="match status" value="1"/>
</dbReference>
<keyword evidence="4" id="KW-1185">Reference proteome</keyword>
<dbReference type="Pfam" id="PF00132">
    <property type="entry name" value="Hexapep"/>
    <property type="match status" value="1"/>
</dbReference>
<dbReference type="InterPro" id="IPR018357">
    <property type="entry name" value="Hexapep_transf_CS"/>
</dbReference>
<evidence type="ECO:0000313" key="3">
    <source>
        <dbReference type="EMBL" id="MBB5887996.1"/>
    </source>
</evidence>
<dbReference type="InterPro" id="IPR050179">
    <property type="entry name" value="Trans_hexapeptide_repeat"/>
</dbReference>
<gene>
    <name evidence="3" type="ORF">HNQ37_000886</name>
</gene>
<sequence length="226" mass="25779">MNFGIVYKCKRRIQVFFLNRKGNRVDYSVTTFSQCHYEGAVSIFYNCYISSSDIGYGSLINHHCQLSKTKIGRYSCLAPYCNTMLTNHPVTESVATSSIFYSDTHSKIIDYNPQSNFKSEKFTDNLGKYTVEIGNDCWLGLGVKILNSIKIGDGAVIAAGAVVTKDVPPYAIVGGVPAKIIKYRFTEDLIEKLLKIKWWDWDINTIKERAKEFDDIYNFVDTYYKN</sequence>
<dbReference type="InterPro" id="IPR001451">
    <property type="entry name" value="Hexapep"/>
</dbReference>
<dbReference type="AlphaFoldDB" id="A0A841C238"/>
<comment type="caution">
    <text evidence="3">The sequence shown here is derived from an EMBL/GenBank/DDBJ whole genome shotgun (WGS) entry which is preliminary data.</text>
</comment>
<reference evidence="3 4" key="1">
    <citation type="submission" date="2020-08" db="EMBL/GenBank/DDBJ databases">
        <title>Genomic Encyclopedia of Type Strains, Phase IV (KMG-IV): sequencing the most valuable type-strain genomes for metagenomic binning, comparative biology and taxonomic classification.</title>
        <authorList>
            <person name="Goeker M."/>
        </authorList>
    </citation>
    <scope>NUCLEOTIDE SEQUENCE [LARGE SCALE GENOMIC DNA]</scope>
    <source>
        <strain evidence="3 4">DSM 14925</strain>
    </source>
</reference>
<name>A0A841C238_9LACT</name>
<dbReference type="Proteomes" id="UP000562464">
    <property type="component" value="Unassembled WGS sequence"/>
</dbReference>
<dbReference type="PROSITE" id="PS00101">
    <property type="entry name" value="HEXAPEP_TRANSFERASES"/>
    <property type="match status" value="1"/>
</dbReference>
<evidence type="ECO:0000256" key="2">
    <source>
        <dbReference type="ARBA" id="ARBA00022737"/>
    </source>
</evidence>
<proteinExistence type="predicted"/>